<dbReference type="RefSeq" id="WP_143775100.1">
    <property type="nucleotide sequence ID" value="NZ_VKKU01000001.1"/>
</dbReference>
<proteinExistence type="inferred from homology"/>
<evidence type="ECO:0000256" key="4">
    <source>
        <dbReference type="ARBA" id="ARBA00022801"/>
    </source>
</evidence>
<evidence type="ECO:0000259" key="6">
    <source>
        <dbReference type="Pfam" id="PF00933"/>
    </source>
</evidence>
<keyword evidence="8" id="KW-1185">Reference proteome</keyword>
<keyword evidence="4 7" id="KW-0378">Hydrolase</keyword>
<accession>A0A553WHS8</accession>
<evidence type="ECO:0000256" key="3">
    <source>
        <dbReference type="ARBA" id="ARBA00012663"/>
    </source>
</evidence>
<evidence type="ECO:0000256" key="1">
    <source>
        <dbReference type="ARBA" id="ARBA00001231"/>
    </source>
</evidence>
<dbReference type="GO" id="GO:0009254">
    <property type="term" value="P:peptidoglycan turnover"/>
    <property type="evidence" value="ECO:0007669"/>
    <property type="project" value="TreeGrafter"/>
</dbReference>
<dbReference type="InterPro" id="IPR017853">
    <property type="entry name" value="GH"/>
</dbReference>
<dbReference type="Pfam" id="PF00933">
    <property type="entry name" value="Glyco_hydro_3"/>
    <property type="match status" value="1"/>
</dbReference>
<dbReference type="GO" id="GO:0005975">
    <property type="term" value="P:carbohydrate metabolic process"/>
    <property type="evidence" value="ECO:0007669"/>
    <property type="project" value="InterPro"/>
</dbReference>
<protein>
    <recommendedName>
        <fullName evidence="3">beta-N-acetylhexosaminidase</fullName>
        <ecNumber evidence="3">3.2.1.52</ecNumber>
    </recommendedName>
</protein>
<dbReference type="PANTHER" id="PTHR30480:SF13">
    <property type="entry name" value="BETA-HEXOSAMINIDASE"/>
    <property type="match status" value="1"/>
</dbReference>
<keyword evidence="5 7" id="KW-0326">Glycosidase</keyword>
<dbReference type="PANTHER" id="PTHR30480">
    <property type="entry name" value="BETA-HEXOSAMINIDASE-RELATED"/>
    <property type="match status" value="1"/>
</dbReference>
<organism evidence="7 8">
    <name type="scientific">Sphingorhabdus contaminans</name>
    <dbReference type="NCBI Taxonomy" id="1343899"/>
    <lineage>
        <taxon>Bacteria</taxon>
        <taxon>Pseudomonadati</taxon>
        <taxon>Pseudomonadota</taxon>
        <taxon>Alphaproteobacteria</taxon>
        <taxon>Sphingomonadales</taxon>
        <taxon>Sphingomonadaceae</taxon>
        <taxon>Sphingorhabdus</taxon>
    </lineage>
</organism>
<dbReference type="PROSITE" id="PS00775">
    <property type="entry name" value="GLYCOSYL_HYDROL_F3"/>
    <property type="match status" value="1"/>
</dbReference>
<feature type="domain" description="Glycoside hydrolase family 3 N-terminal" evidence="6">
    <location>
        <begin position="15"/>
        <end position="293"/>
    </location>
</feature>
<dbReference type="Proteomes" id="UP000320160">
    <property type="component" value="Unassembled WGS sequence"/>
</dbReference>
<reference evidence="7 8" key="1">
    <citation type="submission" date="2019-07" db="EMBL/GenBank/DDBJ databases">
        <authorList>
            <person name="Park M."/>
        </authorList>
    </citation>
    <scope>NUCLEOTIDE SEQUENCE [LARGE SCALE GENOMIC DNA]</scope>
    <source>
        <strain evidence="7 8">KCTC32445</strain>
    </source>
</reference>
<comment type="similarity">
    <text evidence="2">Belongs to the glycosyl hydrolase 3 family.</text>
</comment>
<dbReference type="OrthoDB" id="9786661at2"/>
<dbReference type="SUPFAM" id="SSF51445">
    <property type="entry name" value="(Trans)glycosidases"/>
    <property type="match status" value="1"/>
</dbReference>
<dbReference type="InterPro" id="IPR001764">
    <property type="entry name" value="Glyco_hydro_3_N"/>
</dbReference>
<sequence length="349" mass="37403">MKPVIFGLSGLTLTDDEKRLFRDVEPAGYILFKRNIEDRQQVRALTDSLRALHGHDKVPILIDQEGGRVARIRPPVWPDFPAGGAFDALYDVAPITAIEAAKSNAEAIALTLAEVGINVDCLPVLDVRVPDTHSAIGDRALGSDPMRVAALGRAILDGLAAGGVIGVVKHMPGQGRSVVDTHHDLPHVGASEEELEQDLEPFRALNTAPMGMTGHVVYDVWDSEHTATMSPYVIEHIIRGKIGFDGLLMSDDLDMNALTGDVPTRAAQCVAAGLDLALNCWGRFDEMVAIADKLPEITDAARARLDSAMTGASLDFDADRLAHLLHKRSQLLALTNTEAKLTHGATGAA</sequence>
<gene>
    <name evidence="7" type="primary">nagZ</name>
    <name evidence="7" type="ORF">FOM92_01990</name>
</gene>
<evidence type="ECO:0000313" key="8">
    <source>
        <dbReference type="Proteomes" id="UP000320160"/>
    </source>
</evidence>
<dbReference type="AlphaFoldDB" id="A0A553WHS8"/>
<evidence type="ECO:0000256" key="2">
    <source>
        <dbReference type="ARBA" id="ARBA00005336"/>
    </source>
</evidence>
<dbReference type="Gene3D" id="3.20.20.300">
    <property type="entry name" value="Glycoside hydrolase, family 3, N-terminal domain"/>
    <property type="match status" value="1"/>
</dbReference>
<comment type="catalytic activity">
    <reaction evidence="1">
        <text>Hydrolysis of terminal non-reducing N-acetyl-D-hexosamine residues in N-acetyl-beta-D-hexosaminides.</text>
        <dbReference type="EC" id="3.2.1.52"/>
    </reaction>
</comment>
<dbReference type="EMBL" id="VKKU01000001">
    <property type="protein sequence ID" value="TSB04228.1"/>
    <property type="molecule type" value="Genomic_DNA"/>
</dbReference>
<dbReference type="GO" id="GO:0004563">
    <property type="term" value="F:beta-N-acetylhexosaminidase activity"/>
    <property type="evidence" value="ECO:0007669"/>
    <property type="project" value="UniProtKB-EC"/>
</dbReference>
<comment type="caution">
    <text evidence="7">The sequence shown here is derived from an EMBL/GenBank/DDBJ whole genome shotgun (WGS) entry which is preliminary data.</text>
</comment>
<evidence type="ECO:0000313" key="7">
    <source>
        <dbReference type="EMBL" id="TSB04228.1"/>
    </source>
</evidence>
<dbReference type="InterPro" id="IPR019800">
    <property type="entry name" value="Glyco_hydro_3_AS"/>
</dbReference>
<name>A0A553WHS8_9SPHN</name>
<dbReference type="InterPro" id="IPR050226">
    <property type="entry name" value="NagZ_Beta-hexosaminidase"/>
</dbReference>
<dbReference type="InterPro" id="IPR036962">
    <property type="entry name" value="Glyco_hydro_3_N_sf"/>
</dbReference>
<dbReference type="EC" id="3.2.1.52" evidence="3"/>
<evidence type="ECO:0000256" key="5">
    <source>
        <dbReference type="ARBA" id="ARBA00023295"/>
    </source>
</evidence>
<dbReference type="NCBIfam" id="NF003740">
    <property type="entry name" value="PRK05337.1"/>
    <property type="match status" value="1"/>
</dbReference>